<dbReference type="InterPro" id="IPR026893">
    <property type="entry name" value="Tyr/Ser_Pase_IphP-type"/>
</dbReference>
<dbReference type="EMBL" id="BART01011267">
    <property type="protein sequence ID" value="GAG82833.1"/>
    <property type="molecule type" value="Genomic_DNA"/>
</dbReference>
<dbReference type="InterPro" id="IPR029021">
    <property type="entry name" value="Prot-tyrosine_phosphatase-like"/>
</dbReference>
<reference evidence="1" key="1">
    <citation type="journal article" date="2014" name="Front. Microbiol.">
        <title>High frequency of phylogenetically diverse reductive dehalogenase-homologous genes in deep subseafloor sedimentary metagenomes.</title>
        <authorList>
            <person name="Kawai M."/>
            <person name="Futagami T."/>
            <person name="Toyoda A."/>
            <person name="Takaki Y."/>
            <person name="Nishi S."/>
            <person name="Hori S."/>
            <person name="Arai W."/>
            <person name="Tsubouchi T."/>
            <person name="Morono Y."/>
            <person name="Uchiyama I."/>
            <person name="Ito T."/>
            <person name="Fujiyama A."/>
            <person name="Inagaki F."/>
            <person name="Takami H."/>
        </authorList>
    </citation>
    <scope>NUCLEOTIDE SEQUENCE</scope>
    <source>
        <strain evidence="1">Expedition CK06-06</strain>
    </source>
</reference>
<name>X1BFE1_9ZZZZ</name>
<feature type="non-terminal residue" evidence="1">
    <location>
        <position position="1"/>
    </location>
</feature>
<dbReference type="SUPFAM" id="SSF52799">
    <property type="entry name" value="(Phosphotyrosine protein) phosphatases II"/>
    <property type="match status" value="1"/>
</dbReference>
<comment type="caution">
    <text evidence="1">The sequence shown here is derived from an EMBL/GenBank/DDBJ whole genome shotgun (WGS) entry which is preliminary data.</text>
</comment>
<protein>
    <submittedName>
        <fullName evidence="1">Uncharacterized protein</fullName>
    </submittedName>
</protein>
<organism evidence="1">
    <name type="scientific">marine sediment metagenome</name>
    <dbReference type="NCBI Taxonomy" id="412755"/>
    <lineage>
        <taxon>unclassified sequences</taxon>
        <taxon>metagenomes</taxon>
        <taxon>ecological metagenomes</taxon>
    </lineage>
</organism>
<dbReference type="AlphaFoldDB" id="X1BFE1"/>
<dbReference type="GO" id="GO:0004721">
    <property type="term" value="F:phosphoprotein phosphatase activity"/>
    <property type="evidence" value="ECO:0007669"/>
    <property type="project" value="InterPro"/>
</dbReference>
<proteinExistence type="predicted"/>
<dbReference type="Gene3D" id="3.90.190.10">
    <property type="entry name" value="Protein tyrosine phosphatase superfamily"/>
    <property type="match status" value="1"/>
</dbReference>
<accession>X1BFE1</accession>
<gene>
    <name evidence="1" type="ORF">S01H4_24077</name>
</gene>
<sequence length="85" mass="9597">TVMEDYLLSKRYALEARQGTLTLLRLAKGDETADKVATLLGVEAEWLQAAFDEIDERWGSFENYTSEGLGLTDEDIRALRNSLLE</sequence>
<evidence type="ECO:0000313" key="1">
    <source>
        <dbReference type="EMBL" id="GAG82833.1"/>
    </source>
</evidence>
<dbReference type="Pfam" id="PF13350">
    <property type="entry name" value="Y_phosphatase3"/>
    <property type="match status" value="1"/>
</dbReference>